<reference evidence="2" key="1">
    <citation type="journal article" date="2018" name="Nat. Microbiol.">
        <title>Leveraging single-cell genomics to expand the fungal tree of life.</title>
        <authorList>
            <person name="Ahrendt S.R."/>
            <person name="Quandt C.A."/>
            <person name="Ciobanu D."/>
            <person name="Clum A."/>
            <person name="Salamov A."/>
            <person name="Andreopoulos B."/>
            <person name="Cheng J.F."/>
            <person name="Woyke T."/>
            <person name="Pelin A."/>
            <person name="Henrissat B."/>
            <person name="Reynolds N.K."/>
            <person name="Benny G.L."/>
            <person name="Smith M.E."/>
            <person name="James T.Y."/>
            <person name="Grigoriev I.V."/>
        </authorList>
    </citation>
    <scope>NUCLEOTIDE SEQUENCE [LARGE SCALE GENOMIC DNA]</scope>
    <source>
        <strain evidence="2">RSA 1356</strain>
    </source>
</reference>
<organism evidence="1 2">
    <name type="scientific">Thamnocephalis sphaerospora</name>
    <dbReference type="NCBI Taxonomy" id="78915"/>
    <lineage>
        <taxon>Eukaryota</taxon>
        <taxon>Fungi</taxon>
        <taxon>Fungi incertae sedis</taxon>
        <taxon>Zoopagomycota</taxon>
        <taxon>Zoopagomycotina</taxon>
        <taxon>Zoopagomycetes</taxon>
        <taxon>Zoopagales</taxon>
        <taxon>Sigmoideomycetaceae</taxon>
        <taxon>Thamnocephalis</taxon>
    </lineage>
</organism>
<sequence length="121" mass="12941">PAVKPTQTFKAGTSINVEIEGTAPHGGGHCQFAISYDDGKTFVVLRDVMHNCTTNKSLKYSVPLPKNAPSSKKATFAWTWINAGGDYQYYMNCVDVAIEGSPNGSLTGKKLFVANILGGVK</sequence>
<dbReference type="Proteomes" id="UP000271241">
    <property type="component" value="Unassembled WGS sequence"/>
</dbReference>
<feature type="non-terminal residue" evidence="1">
    <location>
        <position position="1"/>
    </location>
</feature>
<feature type="non-terminal residue" evidence="1">
    <location>
        <position position="121"/>
    </location>
</feature>
<proteinExistence type="predicted"/>
<dbReference type="STRING" id="78915.A0A4P9XV48"/>
<accession>A0A4P9XV48</accession>
<name>A0A4P9XV48_9FUNG</name>
<dbReference type="PANTHER" id="PTHR36182:SF1">
    <property type="entry name" value="PROTEIN, PUTATIVE (AFU_ORTHOLOGUE AFUA_6G10930)-RELATED"/>
    <property type="match status" value="1"/>
</dbReference>
<evidence type="ECO:0000313" key="2">
    <source>
        <dbReference type="Proteomes" id="UP000271241"/>
    </source>
</evidence>
<dbReference type="AlphaFoldDB" id="A0A4P9XV48"/>
<protein>
    <submittedName>
        <fullName evidence="1">Uncharacterized protein</fullName>
    </submittedName>
</protein>
<keyword evidence="2" id="KW-1185">Reference proteome</keyword>
<dbReference type="Gene3D" id="2.70.50.70">
    <property type="match status" value="1"/>
</dbReference>
<dbReference type="EMBL" id="KZ992468">
    <property type="protein sequence ID" value="RKP10135.1"/>
    <property type="molecule type" value="Genomic_DNA"/>
</dbReference>
<dbReference type="OrthoDB" id="2342176at2759"/>
<evidence type="ECO:0000313" key="1">
    <source>
        <dbReference type="EMBL" id="RKP10135.1"/>
    </source>
</evidence>
<gene>
    <name evidence="1" type="ORF">THASP1DRAFT_3952</name>
</gene>
<dbReference type="PANTHER" id="PTHR36182">
    <property type="entry name" value="PROTEIN, PUTATIVE (AFU_ORTHOLOGUE AFUA_6G10930)-RELATED"/>
    <property type="match status" value="1"/>
</dbReference>